<feature type="region of interest" description="Disordered" evidence="1">
    <location>
        <begin position="1"/>
        <end position="30"/>
    </location>
</feature>
<dbReference type="EMBL" id="JBFOLK010000002">
    <property type="protein sequence ID" value="KAL2534840.1"/>
    <property type="molecule type" value="Genomic_DNA"/>
</dbReference>
<organism evidence="2 3">
    <name type="scientific">Abeliophyllum distichum</name>
    <dbReference type="NCBI Taxonomy" id="126358"/>
    <lineage>
        <taxon>Eukaryota</taxon>
        <taxon>Viridiplantae</taxon>
        <taxon>Streptophyta</taxon>
        <taxon>Embryophyta</taxon>
        <taxon>Tracheophyta</taxon>
        <taxon>Spermatophyta</taxon>
        <taxon>Magnoliopsida</taxon>
        <taxon>eudicotyledons</taxon>
        <taxon>Gunneridae</taxon>
        <taxon>Pentapetalae</taxon>
        <taxon>asterids</taxon>
        <taxon>lamiids</taxon>
        <taxon>Lamiales</taxon>
        <taxon>Oleaceae</taxon>
        <taxon>Forsythieae</taxon>
        <taxon>Abeliophyllum</taxon>
    </lineage>
</organism>
<dbReference type="PANTHER" id="PTHR47076">
    <property type="entry name" value="NHL DOMAIN PROTEIN"/>
    <property type="match status" value="1"/>
</dbReference>
<evidence type="ECO:0000313" key="2">
    <source>
        <dbReference type="EMBL" id="KAL2534840.1"/>
    </source>
</evidence>
<dbReference type="Proteomes" id="UP001604336">
    <property type="component" value="Unassembled WGS sequence"/>
</dbReference>
<evidence type="ECO:0000256" key="1">
    <source>
        <dbReference type="SAM" id="MobiDB-lite"/>
    </source>
</evidence>
<accession>A0ABD1VBW6</accession>
<reference evidence="3" key="1">
    <citation type="submission" date="2024-07" db="EMBL/GenBank/DDBJ databases">
        <title>Two chromosome-level genome assemblies of Korean endemic species Abeliophyllum distichum and Forsythia ovata (Oleaceae).</title>
        <authorList>
            <person name="Jang H."/>
        </authorList>
    </citation>
    <scope>NUCLEOTIDE SEQUENCE [LARGE SCALE GENOMIC DNA]</scope>
</reference>
<dbReference type="PANTHER" id="PTHR47076:SF1">
    <property type="entry name" value="NHL DOMAIN PROTEIN"/>
    <property type="match status" value="1"/>
</dbReference>
<keyword evidence="3" id="KW-1185">Reference proteome</keyword>
<proteinExistence type="predicted"/>
<gene>
    <name evidence="2" type="ORF">Adt_08191</name>
</gene>
<feature type="compositionally biased region" description="Polar residues" evidence="1">
    <location>
        <begin position="1"/>
        <end position="16"/>
    </location>
</feature>
<comment type="caution">
    <text evidence="2">The sequence shown here is derived from an EMBL/GenBank/DDBJ whole genome shotgun (WGS) entry which is preliminary data.</text>
</comment>
<dbReference type="AlphaFoldDB" id="A0ABD1VBW6"/>
<name>A0ABD1VBW6_9LAMI</name>
<evidence type="ECO:0000313" key="3">
    <source>
        <dbReference type="Proteomes" id="UP001604336"/>
    </source>
</evidence>
<protein>
    <submittedName>
        <fullName evidence="2">Uncharacterized protein</fullName>
    </submittedName>
</protein>
<sequence length="161" mass="18512">MVGRQQKQGLTSTYSPISEREHEGGDDDDVNDVVYEEAGSVGGCACFRLFCFGWNRENEEEKSHMLQGEKEPWLVKELKKLKEFSEVVAGPKWKNFIRKIGKLCNEKKSKTQFQYSPESYALNFACDDDHDDLVCSFPSRFAPQAFQRSTEKGCFLIITYK</sequence>